<feature type="domain" description="ClpX-type ZB" evidence="2">
    <location>
        <begin position="43"/>
        <end position="96"/>
    </location>
</feature>
<evidence type="ECO:0000259" key="2">
    <source>
        <dbReference type="PROSITE" id="PS51902"/>
    </source>
</evidence>
<dbReference type="AlphaFoldDB" id="A0AAV8X3V0"/>
<accession>A0AAV8X3V0</accession>
<feature type="region of interest" description="Disordered" evidence="1">
    <location>
        <begin position="91"/>
        <end position="118"/>
    </location>
</feature>
<proteinExistence type="predicted"/>
<dbReference type="Pfam" id="PF26040">
    <property type="entry name" value="Zn_ribbon_CLPX_N"/>
    <property type="match status" value="1"/>
</dbReference>
<organism evidence="3 4">
    <name type="scientific">Aromia moschata</name>
    <dbReference type="NCBI Taxonomy" id="1265417"/>
    <lineage>
        <taxon>Eukaryota</taxon>
        <taxon>Metazoa</taxon>
        <taxon>Ecdysozoa</taxon>
        <taxon>Arthropoda</taxon>
        <taxon>Hexapoda</taxon>
        <taxon>Insecta</taxon>
        <taxon>Pterygota</taxon>
        <taxon>Neoptera</taxon>
        <taxon>Endopterygota</taxon>
        <taxon>Coleoptera</taxon>
        <taxon>Polyphaga</taxon>
        <taxon>Cucujiformia</taxon>
        <taxon>Chrysomeloidea</taxon>
        <taxon>Cerambycidae</taxon>
        <taxon>Cerambycinae</taxon>
        <taxon>Callichromatini</taxon>
        <taxon>Aromia</taxon>
    </lineage>
</organism>
<evidence type="ECO:0000313" key="4">
    <source>
        <dbReference type="Proteomes" id="UP001162162"/>
    </source>
</evidence>
<dbReference type="EMBL" id="JAPWTK010001302">
    <property type="protein sequence ID" value="KAJ8933087.1"/>
    <property type="molecule type" value="Genomic_DNA"/>
</dbReference>
<dbReference type="GO" id="GO:0008270">
    <property type="term" value="F:zinc ion binding"/>
    <property type="evidence" value="ECO:0007669"/>
    <property type="project" value="InterPro"/>
</dbReference>
<evidence type="ECO:0000313" key="3">
    <source>
        <dbReference type="EMBL" id="KAJ8933087.1"/>
    </source>
</evidence>
<gene>
    <name evidence="3" type="ORF">NQ318_022817</name>
</gene>
<protein>
    <recommendedName>
        <fullName evidence="2">ClpX-type ZB domain-containing protein</fullName>
    </recommendedName>
</protein>
<sequence length="118" mass="12741">MFKENLRNFGVLSAVASARGTPPRAPSRRSPPQPPRKDSASAGGGGGKNKNTLSCPKCGDPCTHVETFVSSTRFVKCEKCHHFFVVLSEVDSKRKEGVDAKTGQYRKPPPPPKKSTTT</sequence>
<feature type="compositionally biased region" description="Pro residues" evidence="1">
    <location>
        <begin position="23"/>
        <end position="34"/>
    </location>
</feature>
<feature type="compositionally biased region" description="Pro residues" evidence="1">
    <location>
        <begin position="107"/>
        <end position="118"/>
    </location>
</feature>
<dbReference type="PROSITE" id="PS51902">
    <property type="entry name" value="CLPX_ZB"/>
    <property type="match status" value="1"/>
</dbReference>
<dbReference type="GO" id="GO:0046983">
    <property type="term" value="F:protein dimerization activity"/>
    <property type="evidence" value="ECO:0007669"/>
    <property type="project" value="InterPro"/>
</dbReference>
<comment type="caution">
    <text evidence="3">The sequence shown here is derived from an EMBL/GenBank/DDBJ whole genome shotgun (WGS) entry which is preliminary data.</text>
</comment>
<feature type="region of interest" description="Disordered" evidence="1">
    <location>
        <begin position="1"/>
        <end position="57"/>
    </location>
</feature>
<dbReference type="Proteomes" id="UP001162162">
    <property type="component" value="Unassembled WGS sequence"/>
</dbReference>
<reference evidence="3" key="1">
    <citation type="journal article" date="2023" name="Insect Mol. Biol.">
        <title>Genome sequencing provides insights into the evolution of gene families encoding plant cell wall-degrading enzymes in longhorned beetles.</title>
        <authorList>
            <person name="Shin N.R."/>
            <person name="Okamura Y."/>
            <person name="Kirsch R."/>
            <person name="Pauchet Y."/>
        </authorList>
    </citation>
    <scope>NUCLEOTIDE SEQUENCE</scope>
    <source>
        <strain evidence="3">AMC_N1</strain>
    </source>
</reference>
<dbReference type="InterPro" id="IPR059188">
    <property type="entry name" value="Znf_CLPX-like"/>
</dbReference>
<keyword evidence="4" id="KW-1185">Reference proteome</keyword>
<dbReference type="InterPro" id="IPR059067">
    <property type="entry name" value="Znf_ribbon_CLPX-like"/>
</dbReference>
<name>A0AAV8X3V0_9CUCU</name>
<evidence type="ECO:0000256" key="1">
    <source>
        <dbReference type="SAM" id="MobiDB-lite"/>
    </source>
</evidence>